<evidence type="ECO:0000313" key="2">
    <source>
        <dbReference type="EMBL" id="VDN10272.1"/>
    </source>
</evidence>
<reference evidence="2 3" key="1">
    <citation type="submission" date="2018-11" db="EMBL/GenBank/DDBJ databases">
        <authorList>
            <consortium name="Pathogen Informatics"/>
        </authorList>
    </citation>
    <scope>NUCLEOTIDE SEQUENCE [LARGE SCALE GENOMIC DNA]</scope>
</reference>
<feature type="chain" id="PRO_5018326664" description="TFIIS central domain-containing protein" evidence="1">
    <location>
        <begin position="17"/>
        <end position="119"/>
    </location>
</feature>
<accession>A0A3P7NPE8</accession>
<keyword evidence="3" id="KW-1185">Reference proteome</keyword>
<proteinExistence type="predicted"/>
<gene>
    <name evidence="2" type="ORF">DILT_LOCUS6103</name>
</gene>
<name>A0A3P7NPE8_DIBLA</name>
<evidence type="ECO:0000313" key="3">
    <source>
        <dbReference type="Proteomes" id="UP000281553"/>
    </source>
</evidence>
<sequence length="119" mass="13760">MCITIIFSLLQDHCAALNTYRDLYMVQCGYTLRVIGSKYVLLHLKVFPGRISKFYTIFRGDPNQKLEYIGILLSRWRKLINDKPIEELTDMATEEVARYESGALPPLVRPNKPKKSAHD</sequence>
<dbReference type="EMBL" id="UYRU01048797">
    <property type="protein sequence ID" value="VDN10272.1"/>
    <property type="molecule type" value="Genomic_DNA"/>
</dbReference>
<feature type="signal peptide" evidence="1">
    <location>
        <begin position="1"/>
        <end position="16"/>
    </location>
</feature>
<dbReference type="Proteomes" id="UP000281553">
    <property type="component" value="Unassembled WGS sequence"/>
</dbReference>
<dbReference type="AlphaFoldDB" id="A0A3P7NPE8"/>
<organism evidence="2 3">
    <name type="scientific">Dibothriocephalus latus</name>
    <name type="common">Fish tapeworm</name>
    <name type="synonym">Diphyllobothrium latum</name>
    <dbReference type="NCBI Taxonomy" id="60516"/>
    <lineage>
        <taxon>Eukaryota</taxon>
        <taxon>Metazoa</taxon>
        <taxon>Spiralia</taxon>
        <taxon>Lophotrochozoa</taxon>
        <taxon>Platyhelminthes</taxon>
        <taxon>Cestoda</taxon>
        <taxon>Eucestoda</taxon>
        <taxon>Diphyllobothriidea</taxon>
        <taxon>Diphyllobothriidae</taxon>
        <taxon>Dibothriocephalus</taxon>
    </lineage>
</organism>
<keyword evidence="1" id="KW-0732">Signal</keyword>
<protein>
    <recommendedName>
        <fullName evidence="4">TFIIS central domain-containing protein</fullName>
    </recommendedName>
</protein>
<dbReference type="OrthoDB" id="261426at2759"/>
<evidence type="ECO:0000256" key="1">
    <source>
        <dbReference type="SAM" id="SignalP"/>
    </source>
</evidence>
<evidence type="ECO:0008006" key="4">
    <source>
        <dbReference type="Google" id="ProtNLM"/>
    </source>
</evidence>